<protein>
    <recommendedName>
        <fullName evidence="1">R3H domain-containing protein</fullName>
    </recommendedName>
</protein>
<dbReference type="InterPro" id="IPR039247">
    <property type="entry name" value="KhpB"/>
</dbReference>
<dbReference type="InterPro" id="IPR015946">
    <property type="entry name" value="KH_dom-like_a/b"/>
</dbReference>
<dbReference type="InterPro" id="IPR001374">
    <property type="entry name" value="R3H_dom"/>
</dbReference>
<dbReference type="AlphaFoldDB" id="A0A1F5PG57"/>
<dbReference type="CDD" id="cd02644">
    <property type="entry name" value="R3H_jag"/>
    <property type="match status" value="1"/>
</dbReference>
<dbReference type="PANTHER" id="PTHR35800:SF1">
    <property type="entry name" value="RNA-BINDING PROTEIN KHPB"/>
    <property type="match status" value="1"/>
</dbReference>
<dbReference type="CDD" id="cd02414">
    <property type="entry name" value="KH-II_Jag"/>
    <property type="match status" value="1"/>
</dbReference>
<dbReference type="GO" id="GO:0003723">
    <property type="term" value="F:RNA binding"/>
    <property type="evidence" value="ECO:0007669"/>
    <property type="project" value="InterPro"/>
</dbReference>
<dbReference type="SUPFAM" id="SSF82708">
    <property type="entry name" value="R3H domain"/>
    <property type="match status" value="1"/>
</dbReference>
<name>A0A1F5PG57_9BACT</name>
<dbReference type="Proteomes" id="UP000178377">
    <property type="component" value="Unassembled WGS sequence"/>
</dbReference>
<proteinExistence type="predicted"/>
<dbReference type="STRING" id="1817828.A2722_04280"/>
<reference evidence="2 3" key="1">
    <citation type="journal article" date="2016" name="Nat. Commun.">
        <title>Thousands of microbial genomes shed light on interconnected biogeochemical processes in an aquifer system.</title>
        <authorList>
            <person name="Anantharaman K."/>
            <person name="Brown C.T."/>
            <person name="Hug L.A."/>
            <person name="Sharon I."/>
            <person name="Castelle C.J."/>
            <person name="Probst A.J."/>
            <person name="Thomas B.C."/>
            <person name="Singh A."/>
            <person name="Wilkins M.J."/>
            <person name="Karaoz U."/>
            <person name="Brodie E.L."/>
            <person name="Williams K.H."/>
            <person name="Hubbard S.S."/>
            <person name="Banfield J.F."/>
        </authorList>
    </citation>
    <scope>NUCLEOTIDE SEQUENCE [LARGE SCALE GENOMIC DNA]</scope>
</reference>
<dbReference type="PANTHER" id="PTHR35800">
    <property type="entry name" value="PROTEIN JAG"/>
    <property type="match status" value="1"/>
</dbReference>
<organism evidence="2 3">
    <name type="scientific">Candidatus Doudnabacteria bacterium RIFCSPHIGHO2_01_FULL_50_11</name>
    <dbReference type="NCBI Taxonomy" id="1817828"/>
    <lineage>
        <taxon>Bacteria</taxon>
        <taxon>Candidatus Doudnaibacteriota</taxon>
    </lineage>
</organism>
<evidence type="ECO:0000313" key="3">
    <source>
        <dbReference type="Proteomes" id="UP000178377"/>
    </source>
</evidence>
<gene>
    <name evidence="2" type="ORF">A2722_04280</name>
</gene>
<sequence>MTPQDDIKEKIQDLLEHMGIPCTIAIEDRSGQLVYNIKSDDSRILIGQYGGHLKSLQHIARLLVRRSMPDGEQAPEFYLDVEDYRRNRDEFLQALAGQAADRVRQTQQRLVLKPMGSSDRRVIHTVLAQSPDLITESIGEEPERRIVIKLKK</sequence>
<evidence type="ECO:0000313" key="2">
    <source>
        <dbReference type="EMBL" id="OGE88937.1"/>
    </source>
</evidence>
<dbReference type="Gene3D" id="3.30.300.20">
    <property type="match status" value="1"/>
</dbReference>
<accession>A0A1F5PG57</accession>
<dbReference type="SMART" id="SM00393">
    <property type="entry name" value="R3H"/>
    <property type="match status" value="1"/>
</dbReference>
<dbReference type="InterPro" id="IPR034079">
    <property type="entry name" value="R3H_KhpB"/>
</dbReference>
<dbReference type="Pfam" id="PF01424">
    <property type="entry name" value="R3H"/>
    <property type="match status" value="1"/>
</dbReference>
<dbReference type="InterPro" id="IPR036867">
    <property type="entry name" value="R3H_dom_sf"/>
</dbReference>
<dbReference type="Gene3D" id="3.30.1370.50">
    <property type="entry name" value="R3H-like domain"/>
    <property type="match status" value="1"/>
</dbReference>
<dbReference type="InterPro" id="IPR038008">
    <property type="entry name" value="Jag_KH"/>
</dbReference>
<feature type="domain" description="R3H" evidence="1">
    <location>
        <begin position="86"/>
        <end position="152"/>
    </location>
</feature>
<dbReference type="EMBL" id="MFEO01000027">
    <property type="protein sequence ID" value="OGE88937.1"/>
    <property type="molecule type" value="Genomic_DNA"/>
</dbReference>
<evidence type="ECO:0000259" key="1">
    <source>
        <dbReference type="PROSITE" id="PS51061"/>
    </source>
</evidence>
<comment type="caution">
    <text evidence="2">The sequence shown here is derived from an EMBL/GenBank/DDBJ whole genome shotgun (WGS) entry which is preliminary data.</text>
</comment>
<dbReference type="PROSITE" id="PS51061">
    <property type="entry name" value="R3H"/>
    <property type="match status" value="1"/>
</dbReference>